<dbReference type="GO" id="GO:0071897">
    <property type="term" value="P:DNA biosynthetic process"/>
    <property type="evidence" value="ECO:0007669"/>
    <property type="project" value="UniProtKB-ARBA"/>
</dbReference>
<sequence length="102" mass="12055">MKPKMERVLPDTQFGFRKGRQTEDVVMSLQSIVELSKQTTQSFDFIFLDFKKAFDSIEHSFLFSEMKNITKDIINHPIEIYLSIRKKKKKGIHTSYLKLIIL</sequence>
<dbReference type="InterPro" id="IPR000477">
    <property type="entry name" value="RT_dom"/>
</dbReference>
<reference evidence="2" key="1">
    <citation type="submission" date="2014-05" db="EMBL/GenBank/DDBJ databases">
        <authorList>
            <person name="Chronopoulou M."/>
        </authorList>
    </citation>
    <scope>NUCLEOTIDE SEQUENCE</scope>
    <source>
        <tissue evidence="2">Whole organism</tissue>
    </source>
</reference>
<feature type="domain" description="Reverse transcriptase" evidence="1">
    <location>
        <begin position="1"/>
        <end position="102"/>
    </location>
</feature>
<dbReference type="EMBL" id="HACA01013315">
    <property type="protein sequence ID" value="CDW30676.1"/>
    <property type="molecule type" value="Transcribed_RNA"/>
</dbReference>
<dbReference type="PANTHER" id="PTHR19446">
    <property type="entry name" value="REVERSE TRANSCRIPTASES"/>
    <property type="match status" value="1"/>
</dbReference>
<protein>
    <submittedName>
        <fullName evidence="2">RNAdirected DNA polymerase from mobile element jockeylike [Bombyx mori]</fullName>
    </submittedName>
</protein>
<organism evidence="2">
    <name type="scientific">Lepeophtheirus salmonis</name>
    <name type="common">Salmon louse</name>
    <name type="synonym">Caligus salmonis</name>
    <dbReference type="NCBI Taxonomy" id="72036"/>
    <lineage>
        <taxon>Eukaryota</taxon>
        <taxon>Metazoa</taxon>
        <taxon>Ecdysozoa</taxon>
        <taxon>Arthropoda</taxon>
        <taxon>Crustacea</taxon>
        <taxon>Multicrustacea</taxon>
        <taxon>Hexanauplia</taxon>
        <taxon>Copepoda</taxon>
        <taxon>Siphonostomatoida</taxon>
        <taxon>Caligidae</taxon>
        <taxon>Lepeophtheirus</taxon>
    </lineage>
</organism>
<dbReference type="AlphaFoldDB" id="A0A0K2TZ75"/>
<evidence type="ECO:0000313" key="2">
    <source>
        <dbReference type="EMBL" id="CDW30676.1"/>
    </source>
</evidence>
<dbReference type="PROSITE" id="PS50878">
    <property type="entry name" value="RT_POL"/>
    <property type="match status" value="1"/>
</dbReference>
<accession>A0A0K2TZ75</accession>
<evidence type="ECO:0000259" key="1">
    <source>
        <dbReference type="PROSITE" id="PS50878"/>
    </source>
</evidence>
<dbReference type="SUPFAM" id="SSF56672">
    <property type="entry name" value="DNA/RNA polymerases"/>
    <property type="match status" value="1"/>
</dbReference>
<dbReference type="Pfam" id="PF00078">
    <property type="entry name" value="RVT_1"/>
    <property type="match status" value="1"/>
</dbReference>
<proteinExistence type="predicted"/>
<dbReference type="InterPro" id="IPR043502">
    <property type="entry name" value="DNA/RNA_pol_sf"/>
</dbReference>
<name>A0A0K2TZ75_LEPSM</name>